<evidence type="ECO:0000256" key="1">
    <source>
        <dbReference type="SAM" id="MobiDB-lite"/>
    </source>
</evidence>
<comment type="caution">
    <text evidence="2">The sequence shown here is derived from an EMBL/GenBank/DDBJ whole genome shotgun (WGS) entry which is preliminary data.</text>
</comment>
<organism evidence="2 3">
    <name type="scientific">Liparis tanakae</name>
    <name type="common">Tanaka's snailfish</name>
    <dbReference type="NCBI Taxonomy" id="230148"/>
    <lineage>
        <taxon>Eukaryota</taxon>
        <taxon>Metazoa</taxon>
        <taxon>Chordata</taxon>
        <taxon>Craniata</taxon>
        <taxon>Vertebrata</taxon>
        <taxon>Euteleostomi</taxon>
        <taxon>Actinopterygii</taxon>
        <taxon>Neopterygii</taxon>
        <taxon>Teleostei</taxon>
        <taxon>Neoteleostei</taxon>
        <taxon>Acanthomorphata</taxon>
        <taxon>Eupercaria</taxon>
        <taxon>Perciformes</taxon>
        <taxon>Cottioidei</taxon>
        <taxon>Cottales</taxon>
        <taxon>Liparidae</taxon>
        <taxon>Liparis</taxon>
    </lineage>
</organism>
<proteinExistence type="predicted"/>
<gene>
    <name evidence="2" type="ORF">EYF80_015896</name>
</gene>
<protein>
    <submittedName>
        <fullName evidence="2">Uncharacterized protein</fullName>
    </submittedName>
</protein>
<feature type="compositionally biased region" description="Polar residues" evidence="1">
    <location>
        <begin position="59"/>
        <end position="74"/>
    </location>
</feature>
<name>A0A4Z2I746_9TELE</name>
<dbReference type="AlphaFoldDB" id="A0A4Z2I746"/>
<dbReference type="EMBL" id="SRLO01000120">
    <property type="protein sequence ID" value="TNN73879.1"/>
    <property type="molecule type" value="Genomic_DNA"/>
</dbReference>
<evidence type="ECO:0000313" key="3">
    <source>
        <dbReference type="Proteomes" id="UP000314294"/>
    </source>
</evidence>
<evidence type="ECO:0000313" key="2">
    <source>
        <dbReference type="EMBL" id="TNN73879.1"/>
    </source>
</evidence>
<feature type="region of interest" description="Disordered" evidence="1">
    <location>
        <begin position="34"/>
        <end position="74"/>
    </location>
</feature>
<keyword evidence="3" id="KW-1185">Reference proteome</keyword>
<accession>A0A4Z2I746</accession>
<sequence length="74" mass="8354">MDDRDADRRGRESENTSHAVHVCKDTLACQYPGPKCETKDRNVTNSTERKSRFLKSHAPHNSDSTPPFSHSNAQ</sequence>
<feature type="compositionally biased region" description="Basic and acidic residues" evidence="1">
    <location>
        <begin position="36"/>
        <end position="51"/>
    </location>
</feature>
<dbReference type="Proteomes" id="UP000314294">
    <property type="component" value="Unassembled WGS sequence"/>
</dbReference>
<reference evidence="2 3" key="1">
    <citation type="submission" date="2019-03" db="EMBL/GenBank/DDBJ databases">
        <title>First draft genome of Liparis tanakae, snailfish: a comprehensive survey of snailfish specific genes.</title>
        <authorList>
            <person name="Kim W."/>
            <person name="Song I."/>
            <person name="Jeong J.-H."/>
            <person name="Kim D."/>
            <person name="Kim S."/>
            <person name="Ryu S."/>
            <person name="Song J.Y."/>
            <person name="Lee S.K."/>
        </authorList>
    </citation>
    <scope>NUCLEOTIDE SEQUENCE [LARGE SCALE GENOMIC DNA]</scope>
    <source>
        <tissue evidence="2">Muscle</tissue>
    </source>
</reference>